<reference evidence="1" key="1">
    <citation type="submission" date="2021-06" db="EMBL/GenBank/DDBJ databases">
        <authorList>
            <person name="Kallberg Y."/>
            <person name="Tangrot J."/>
            <person name="Rosling A."/>
        </authorList>
    </citation>
    <scope>NUCLEOTIDE SEQUENCE</scope>
    <source>
        <strain evidence="1">MA461A</strain>
    </source>
</reference>
<feature type="non-terminal residue" evidence="1">
    <location>
        <position position="84"/>
    </location>
</feature>
<proteinExistence type="predicted"/>
<gene>
    <name evidence="1" type="ORF">RPERSI_LOCUS17703</name>
</gene>
<dbReference type="EMBL" id="CAJVQC010045730">
    <property type="protein sequence ID" value="CAG8781822.1"/>
    <property type="molecule type" value="Genomic_DNA"/>
</dbReference>
<keyword evidence="2" id="KW-1185">Reference proteome</keyword>
<organism evidence="1 2">
    <name type="scientific">Racocetra persica</name>
    <dbReference type="NCBI Taxonomy" id="160502"/>
    <lineage>
        <taxon>Eukaryota</taxon>
        <taxon>Fungi</taxon>
        <taxon>Fungi incertae sedis</taxon>
        <taxon>Mucoromycota</taxon>
        <taxon>Glomeromycotina</taxon>
        <taxon>Glomeromycetes</taxon>
        <taxon>Diversisporales</taxon>
        <taxon>Gigasporaceae</taxon>
        <taxon>Racocetra</taxon>
    </lineage>
</organism>
<comment type="caution">
    <text evidence="1">The sequence shown here is derived from an EMBL/GenBank/DDBJ whole genome shotgun (WGS) entry which is preliminary data.</text>
</comment>
<protein>
    <submittedName>
        <fullName evidence="1">31428_t:CDS:1</fullName>
    </submittedName>
</protein>
<evidence type="ECO:0000313" key="1">
    <source>
        <dbReference type="EMBL" id="CAG8781822.1"/>
    </source>
</evidence>
<evidence type="ECO:0000313" key="2">
    <source>
        <dbReference type="Proteomes" id="UP000789920"/>
    </source>
</evidence>
<accession>A0ACA9R955</accession>
<sequence length="84" mass="9613">IGVPKNTGHAICGHKFFGKYYTYAKPTDNYKREALANIRNKIITILSSSSTEAFQDSIKDSNSEADDYEDLKLIYLKMMKIHLH</sequence>
<dbReference type="Proteomes" id="UP000789920">
    <property type="component" value="Unassembled WGS sequence"/>
</dbReference>
<name>A0ACA9R955_9GLOM</name>
<feature type="non-terminal residue" evidence="1">
    <location>
        <position position="1"/>
    </location>
</feature>